<evidence type="ECO:0000313" key="1">
    <source>
        <dbReference type="EMBL" id="ETJ29336.1"/>
    </source>
</evidence>
<accession>W1XGT5</accession>
<dbReference type="AlphaFoldDB" id="W1XGT5"/>
<feature type="non-terminal residue" evidence="1">
    <location>
        <position position="1"/>
    </location>
</feature>
<proteinExistence type="predicted"/>
<protein>
    <submittedName>
        <fullName evidence="1">Response regulator receiver protein</fullName>
    </submittedName>
</protein>
<organism evidence="1">
    <name type="scientific">human gut metagenome</name>
    <dbReference type="NCBI Taxonomy" id="408170"/>
    <lineage>
        <taxon>unclassified sequences</taxon>
        <taxon>metagenomes</taxon>
        <taxon>organismal metagenomes</taxon>
    </lineage>
</organism>
<feature type="non-terminal residue" evidence="1">
    <location>
        <position position="72"/>
    </location>
</feature>
<name>W1XGT5_9ZZZZ</name>
<gene>
    <name evidence="1" type="ORF">Q604_UNBC16124G0001</name>
</gene>
<dbReference type="EMBL" id="AZMM01016124">
    <property type="protein sequence ID" value="ETJ29336.1"/>
    <property type="molecule type" value="Genomic_DNA"/>
</dbReference>
<comment type="caution">
    <text evidence="1">The sequence shown here is derived from an EMBL/GenBank/DDBJ whole genome shotgun (WGS) entry which is preliminary data.</text>
</comment>
<sequence length="72" mass="8254">YNTIRMNCMSECFVSAGKKIEKAEDILGAYGRIELLIEKPFSLTSLRFSYKSLSTLEKINFTYILEISLSFS</sequence>
<reference evidence="1" key="1">
    <citation type="submission" date="2013-12" db="EMBL/GenBank/DDBJ databases">
        <title>A Varibaculum cambriense genome reconstructed from a premature infant gut community with otherwise low bacterial novelty that shifts toward anaerobic metabolism during the third week of life.</title>
        <authorList>
            <person name="Brown C.T."/>
            <person name="Sharon I."/>
            <person name="Thomas B.C."/>
            <person name="Castelle C.J."/>
            <person name="Morowitz M.J."/>
            <person name="Banfield J.F."/>
        </authorList>
    </citation>
    <scope>NUCLEOTIDE SEQUENCE</scope>
</reference>